<evidence type="ECO:0000259" key="4">
    <source>
        <dbReference type="SMART" id="SM00797"/>
    </source>
</evidence>
<keyword evidence="2" id="KW-0378">Hydrolase</keyword>
<dbReference type="Pfam" id="PF02626">
    <property type="entry name" value="CT_A_B"/>
    <property type="match status" value="1"/>
</dbReference>
<gene>
    <name evidence="5" type="ORF">GEV47_07480</name>
</gene>
<evidence type="ECO:0000256" key="1">
    <source>
        <dbReference type="ARBA" id="ARBA00022741"/>
    </source>
</evidence>
<feature type="domain" description="Carboxyltransferase" evidence="4">
    <location>
        <begin position="36"/>
        <end position="327"/>
    </location>
</feature>
<comment type="caution">
    <text evidence="5">The sequence shown here is derived from an EMBL/GenBank/DDBJ whole genome shotgun (WGS) entry which is preliminary data.</text>
</comment>
<dbReference type="Gene3D" id="2.40.100.10">
    <property type="entry name" value="Cyclophilin-like"/>
    <property type="match status" value="1"/>
</dbReference>
<dbReference type="EMBL" id="WINI01000003">
    <property type="protein sequence ID" value="MQR00521.1"/>
    <property type="molecule type" value="Genomic_DNA"/>
</dbReference>
<keyword evidence="1" id="KW-0547">Nucleotide-binding</keyword>
<dbReference type="RefSeq" id="WP_153234106.1">
    <property type="nucleotide sequence ID" value="NZ_WINI01000003.1"/>
</dbReference>
<dbReference type="GO" id="GO:0016787">
    <property type="term" value="F:hydrolase activity"/>
    <property type="evidence" value="ECO:0007669"/>
    <property type="project" value="UniProtKB-KW"/>
</dbReference>
<accession>A0A843YT47</accession>
<organism evidence="5 6">
    <name type="scientific">Glaciimonas soli</name>
    <dbReference type="NCBI Taxonomy" id="2590999"/>
    <lineage>
        <taxon>Bacteria</taxon>
        <taxon>Pseudomonadati</taxon>
        <taxon>Pseudomonadota</taxon>
        <taxon>Betaproteobacteria</taxon>
        <taxon>Burkholderiales</taxon>
        <taxon>Oxalobacteraceae</taxon>
        <taxon>Glaciimonas</taxon>
    </lineage>
</organism>
<keyword evidence="5" id="KW-0456">Lyase</keyword>
<evidence type="ECO:0000256" key="3">
    <source>
        <dbReference type="ARBA" id="ARBA00022840"/>
    </source>
</evidence>
<dbReference type="NCBIfam" id="TIGR00724">
    <property type="entry name" value="urea_amlyse_rel"/>
    <property type="match status" value="1"/>
</dbReference>
<dbReference type="PANTHER" id="PTHR43309:SF3">
    <property type="entry name" value="5-OXOPROLINASE SUBUNIT C"/>
    <property type="match status" value="1"/>
</dbReference>
<sequence length="343" mass="36761">MSTDDNTQAAVPVAIQIIRAGKLNSVQDAGRSGFRHLGICQAGALDNVALSIANRLVGNVIDTAALEITMGPCVLRFATDTRIALGGADFAATLDDKPLAPWWSVQVRAGQTLTLNAARHGMRAYVAIAGGINVPKQLGSCSTDIQAGFGGHQGRPLQNDDQLVTGAAIDAIGQETQRLHAVPNFGVRPPGWYQNSDDDVVQIRVIPGPEYALFTAAAQKAFWSSQWTLTSQSNRMGFRLSGPELKTKKAVDLLSHGVLPGVIQVPPSGQPIVLMADAQTTGGYPKIGVVIQADLARLAQCRFNRTLQFVTCSIEQARQELNNDTLFLEQIAQAMTWLRPTNK</sequence>
<dbReference type="GO" id="GO:0005524">
    <property type="term" value="F:ATP binding"/>
    <property type="evidence" value="ECO:0007669"/>
    <property type="project" value="UniProtKB-KW"/>
</dbReference>
<keyword evidence="6" id="KW-1185">Reference proteome</keyword>
<dbReference type="Proteomes" id="UP000451565">
    <property type="component" value="Unassembled WGS sequence"/>
</dbReference>
<dbReference type="SUPFAM" id="SSF50891">
    <property type="entry name" value="Cyclophilin-like"/>
    <property type="match status" value="1"/>
</dbReference>
<dbReference type="OrthoDB" id="9768696at2"/>
<proteinExistence type="predicted"/>
<protein>
    <submittedName>
        <fullName evidence="5">5-oxoprolinase/urea amidolyase family protein</fullName>
    </submittedName>
</protein>
<dbReference type="GO" id="GO:0016829">
    <property type="term" value="F:lyase activity"/>
    <property type="evidence" value="ECO:0007669"/>
    <property type="project" value="UniProtKB-KW"/>
</dbReference>
<dbReference type="InterPro" id="IPR003778">
    <property type="entry name" value="CT_A_B"/>
</dbReference>
<name>A0A843YT47_9BURK</name>
<keyword evidence="3" id="KW-0067">ATP-binding</keyword>
<reference evidence="5 6" key="1">
    <citation type="submission" date="2019-10" db="EMBL/GenBank/DDBJ databases">
        <title>Glaciimonas soli sp. nov., a psychrophilic bacterium isolated from the forest soil of a high elevation mountain in Taiwan.</title>
        <authorList>
            <person name="Wang L.-T."/>
            <person name="Shieh W.Y."/>
        </authorList>
    </citation>
    <scope>NUCLEOTIDE SEQUENCE [LARGE SCALE GENOMIC DNA]</scope>
    <source>
        <strain evidence="5 6">GS1</strain>
    </source>
</reference>
<evidence type="ECO:0000256" key="2">
    <source>
        <dbReference type="ARBA" id="ARBA00022801"/>
    </source>
</evidence>
<dbReference type="InterPro" id="IPR052708">
    <property type="entry name" value="PxpC"/>
</dbReference>
<evidence type="ECO:0000313" key="5">
    <source>
        <dbReference type="EMBL" id="MQR00521.1"/>
    </source>
</evidence>
<dbReference type="InterPro" id="IPR029000">
    <property type="entry name" value="Cyclophilin-like_dom_sf"/>
</dbReference>
<dbReference type="PANTHER" id="PTHR43309">
    <property type="entry name" value="5-OXOPROLINASE SUBUNIT C"/>
    <property type="match status" value="1"/>
</dbReference>
<dbReference type="AlphaFoldDB" id="A0A843YT47"/>
<dbReference type="SMART" id="SM00797">
    <property type="entry name" value="AHS2"/>
    <property type="match status" value="1"/>
</dbReference>
<evidence type="ECO:0000313" key="6">
    <source>
        <dbReference type="Proteomes" id="UP000451565"/>
    </source>
</evidence>